<protein>
    <submittedName>
        <fullName evidence="2">Uncharacterized protein</fullName>
    </submittedName>
</protein>
<dbReference type="AlphaFoldDB" id="A0A212IT49"/>
<proteinExistence type="predicted"/>
<reference evidence="2" key="1">
    <citation type="submission" date="2016-04" db="EMBL/GenBank/DDBJ databases">
        <authorList>
            <person name="Evans L.H."/>
            <person name="Alamgir A."/>
            <person name="Owens N."/>
            <person name="Weber N.D."/>
            <person name="Virtaneva K."/>
            <person name="Barbian K."/>
            <person name="Babar A."/>
            <person name="Rosenke K."/>
        </authorList>
    </citation>
    <scope>NUCLEOTIDE SEQUENCE</scope>
    <source>
        <strain evidence="2">86</strain>
    </source>
</reference>
<feature type="region of interest" description="Disordered" evidence="1">
    <location>
        <begin position="230"/>
        <end position="250"/>
    </location>
</feature>
<evidence type="ECO:0000256" key="1">
    <source>
        <dbReference type="SAM" id="MobiDB-lite"/>
    </source>
</evidence>
<evidence type="ECO:0000313" key="2">
    <source>
        <dbReference type="EMBL" id="SBV90390.1"/>
    </source>
</evidence>
<organism evidence="2">
    <name type="scientific">uncultured delta proteobacterium</name>
    <dbReference type="NCBI Taxonomy" id="34034"/>
    <lineage>
        <taxon>Bacteria</taxon>
        <taxon>Deltaproteobacteria</taxon>
        <taxon>environmental samples</taxon>
    </lineage>
</organism>
<sequence>MSKHWLEANGSRLMAEILRDFCAVSIALEEQFTRYDDAGNISYAVIRETLGEEMNRGILWRLKDTAHHLLRNAQNATVAGKLLDWAIGYIFHETLKLLEDTHQHQYYAPSLFSMAEDNPSPELTAISRDFTEMALETQEDMGRAVSRIRKLLAHARLFFHRCYAGQKDNMYLARLLYDREELVREAFAGEYDNFRAAVYGKKPHMLYVNAAVSLAHGGRRQDARAALEKAESLAPEAPETAAARKTVFPG</sequence>
<accession>A0A212IT49</accession>
<name>A0A212IT49_9DELT</name>
<dbReference type="EMBL" id="FLUQ01000001">
    <property type="protein sequence ID" value="SBV90390.1"/>
    <property type="molecule type" value="Genomic_DNA"/>
</dbReference>
<gene>
    <name evidence="2" type="ORF">KL86DPRO_10005</name>
</gene>